<name>A0A6N8JDR7_9BACT</name>
<sequence length="373" mass="43550">MRLKYFIFLLSLTSCATIKNKRTCIFNVTTCEDSTKIIYNDSTYSLPLKMELKRSRKPLIFSAVRDSVSRAYIINPITDNHFRFGNMYFFIYPPGNPLGYLVDLTNPQRYYYGKELNVDAKNEDTILIHTKGHVKGTPYLTSATPKQRTPYFSKDLAQKGTYFTLSVPIADHMQLQPYGEGMKESWGGFGFSLGLEHYYEKNKAMGIRMGLMVHNTFPTLAEHFGDYYAPKDHENAFSVYLTAFKKYHVNREAFSLGISNVTNWWQHDQSWRDPVDSNLYHTRNRDWTTNSFGFELAAYHYFNSVIQLGIIYRPTILTVTPDVRLMYQHTISLDVAFRFNTQKEKKEVKKRRHKPMRDTDTELVPVKIEKLSQ</sequence>
<organism evidence="1 2">
    <name type="scientific">Chitinophaga oryziterrae</name>
    <dbReference type="NCBI Taxonomy" id="1031224"/>
    <lineage>
        <taxon>Bacteria</taxon>
        <taxon>Pseudomonadati</taxon>
        <taxon>Bacteroidota</taxon>
        <taxon>Chitinophagia</taxon>
        <taxon>Chitinophagales</taxon>
        <taxon>Chitinophagaceae</taxon>
        <taxon>Chitinophaga</taxon>
    </lineage>
</organism>
<keyword evidence="2" id="KW-1185">Reference proteome</keyword>
<dbReference type="PROSITE" id="PS51257">
    <property type="entry name" value="PROKAR_LIPOPROTEIN"/>
    <property type="match status" value="1"/>
</dbReference>
<dbReference type="OrthoDB" id="1198767at2"/>
<protein>
    <submittedName>
        <fullName evidence="1">Uncharacterized protein</fullName>
    </submittedName>
</protein>
<dbReference type="Proteomes" id="UP000468388">
    <property type="component" value="Unassembled WGS sequence"/>
</dbReference>
<accession>A0A6N8JDR7</accession>
<proteinExistence type="predicted"/>
<dbReference type="AlphaFoldDB" id="A0A6N8JDR7"/>
<reference evidence="1 2" key="1">
    <citation type="submission" date="2019-12" db="EMBL/GenBank/DDBJ databases">
        <title>The draft genomic sequence of strain Chitinophaga oryziterrae JCM 16595.</title>
        <authorList>
            <person name="Zhang X."/>
        </authorList>
    </citation>
    <scope>NUCLEOTIDE SEQUENCE [LARGE SCALE GENOMIC DNA]</scope>
    <source>
        <strain evidence="1 2">JCM 16595</strain>
    </source>
</reference>
<gene>
    <name evidence="1" type="ORF">GO495_22420</name>
</gene>
<evidence type="ECO:0000313" key="1">
    <source>
        <dbReference type="EMBL" id="MVT43370.1"/>
    </source>
</evidence>
<dbReference type="EMBL" id="WRXO01000007">
    <property type="protein sequence ID" value="MVT43370.1"/>
    <property type="molecule type" value="Genomic_DNA"/>
</dbReference>
<comment type="caution">
    <text evidence="1">The sequence shown here is derived from an EMBL/GenBank/DDBJ whole genome shotgun (WGS) entry which is preliminary data.</text>
</comment>
<evidence type="ECO:0000313" key="2">
    <source>
        <dbReference type="Proteomes" id="UP000468388"/>
    </source>
</evidence>
<dbReference type="RefSeq" id="WP_157301981.1">
    <property type="nucleotide sequence ID" value="NZ_BAAAZB010000015.1"/>
</dbReference>